<evidence type="ECO:0000256" key="1">
    <source>
        <dbReference type="SAM" id="Coils"/>
    </source>
</evidence>
<gene>
    <name evidence="4" type="ORF">LshimejAT787_0804800</name>
</gene>
<reference evidence="4" key="1">
    <citation type="submission" date="2022-07" db="EMBL/GenBank/DDBJ databases">
        <title>The genome of Lyophyllum shimeji provides insight into the initial evolution of ectomycorrhizal fungal genome.</title>
        <authorList>
            <person name="Kobayashi Y."/>
            <person name="Shibata T."/>
            <person name="Hirakawa H."/>
            <person name="Shigenobu S."/>
            <person name="Nishiyama T."/>
            <person name="Yamada A."/>
            <person name="Hasebe M."/>
            <person name="Kawaguchi M."/>
        </authorList>
    </citation>
    <scope>NUCLEOTIDE SEQUENCE</scope>
    <source>
        <strain evidence="4">AT787</strain>
    </source>
</reference>
<feature type="compositionally biased region" description="Basic and acidic residues" evidence="2">
    <location>
        <begin position="1072"/>
        <end position="1083"/>
    </location>
</feature>
<organism evidence="4 5">
    <name type="scientific">Lyophyllum shimeji</name>
    <name type="common">Hon-shimeji</name>
    <name type="synonym">Tricholoma shimeji</name>
    <dbReference type="NCBI Taxonomy" id="47721"/>
    <lineage>
        <taxon>Eukaryota</taxon>
        <taxon>Fungi</taxon>
        <taxon>Dikarya</taxon>
        <taxon>Basidiomycota</taxon>
        <taxon>Agaricomycotina</taxon>
        <taxon>Agaricomycetes</taxon>
        <taxon>Agaricomycetidae</taxon>
        <taxon>Agaricales</taxon>
        <taxon>Tricholomatineae</taxon>
        <taxon>Lyophyllaceae</taxon>
        <taxon>Lyophyllum</taxon>
    </lineage>
</organism>
<dbReference type="OrthoDB" id="1938591at2759"/>
<dbReference type="Pfam" id="PF01388">
    <property type="entry name" value="ARID"/>
    <property type="match status" value="1"/>
</dbReference>
<dbReference type="CDD" id="cd16100">
    <property type="entry name" value="ARID"/>
    <property type="match status" value="1"/>
</dbReference>
<feature type="compositionally biased region" description="Low complexity" evidence="2">
    <location>
        <begin position="1184"/>
        <end position="1200"/>
    </location>
</feature>
<feature type="compositionally biased region" description="Basic residues" evidence="2">
    <location>
        <begin position="985"/>
        <end position="1001"/>
    </location>
</feature>
<feature type="compositionally biased region" description="Low complexity" evidence="2">
    <location>
        <begin position="1015"/>
        <end position="1024"/>
    </location>
</feature>
<dbReference type="SMART" id="SM00501">
    <property type="entry name" value="BRIGHT"/>
    <property type="match status" value="1"/>
</dbReference>
<feature type="region of interest" description="Disordered" evidence="2">
    <location>
        <begin position="241"/>
        <end position="277"/>
    </location>
</feature>
<evidence type="ECO:0000259" key="3">
    <source>
        <dbReference type="PROSITE" id="PS51011"/>
    </source>
</evidence>
<sequence>MADRLPQYPMIPNFNAGLMQQQQQQQLNQQQAQQVQQQQQQDVHPSLPGFPDQGRMWQQIQHMQQFRPGGGDLNSQANVQMMDLLRSQNLARVQGQQQQQQLNNQQFGLGAQQMGNLGGGAGNGQQQSQSQPFPDSGSGSSQQPNMPSGFSATGLPNAPPMQQTMSRNAMLQAFTNGPQAGHNSSVTRQLELMLAQNQPQNGPINLAQRMEQQRQQQQQQQHQQQLQAMNQASAELFAPGMVDRRPSPAHPNMQGPNPVPGATPQQQHPQPPPQMGRRMTMAELNERAAALRNHIQAQEQMLAQFSAQRPISPDPNYLNKMRQLSNDLKQKKEYLAKMTQAMQSMGANMSAMAQAAHQQANGSGPSTWNFGPNANGQVAHGQGANQPQPGQTGIQPSPSNMHAQIQQGNHLVPPGIVGRSPSGQPASQPPHPAPAGGPPIGRPYPNQMSPNMNPQFPFPMNNGGTSSSTPSAPAMGVQPTPPGGMQLPPPLEKTRFESAYKSYSMTKGVKLEPRLMNVEGREIDLYMLHTNVMQEGGWAKVHSKDLWNVIGGRMGFVQFPGSDTEPAKSGPAIAQRIAQVYKEYLAGFDQVYINSVIDSRRKMQAAAAVQAQAAAAANGNGGPSQAQPQNRGLLTAQQMQMVLGYANQSVEELRRQGVQERIIQFVENNRAHLQRTLMEQKAFRGQFQNQGNPVNHQNATPAAAPHPPFLPQQQNGLLPMQGNNFMDNRQPQLPQQQHPHPPNGNVIWRGTKEQAVAFIIKTKREFQTSNLPNMRGVEVPIEQRAEYNSLLQQLQHVAQEIDSKLPMYLFVLKSEDTIRKLIAIIMTVNQQRALSNSPNPRYIVGLEILRNMMGQVISANDAMQAYLATQISRNPQQGPPPQQQHLLQPGNINMPPNNHLSPEMNRPPSQTLPHQQMPPQALAPANRPPVNLRPPVMKKPSASTPSATTGAAVTTPTPPYSASTPVPSAPTPTQTASSPQAPKSPKGKAPAKSKNPRRPSVKKPPAPTPAPPAAEPAQTPTATTSGNAKRPREEDASNAFGDSPVASGSGAANEPSPPKRVKTEWDGPPSDALKKKNEAVENVKTEEDASAFLEQMTELIKMAGEGQESLSSDISETLDMILKGYGTVPEGSEAALGLSSLGGLPEPSVLSTSTKPPADEFVEFFDFSSFGTLDEDNGDDSKAPTPELLPSSSTNPSPESGSEADAAHHALLSSTEPKTEELPDLLRLGTWKEIDGGESAYYQSGDWKWDSPMPTQEQPWAIFGS</sequence>
<evidence type="ECO:0000256" key="2">
    <source>
        <dbReference type="SAM" id="MobiDB-lite"/>
    </source>
</evidence>
<feature type="compositionally biased region" description="Polar residues" evidence="2">
    <location>
        <begin position="907"/>
        <end position="918"/>
    </location>
</feature>
<feature type="domain" description="ARID" evidence="3">
    <location>
        <begin position="490"/>
        <end position="593"/>
    </location>
</feature>
<feature type="compositionally biased region" description="Pro residues" evidence="2">
    <location>
        <begin position="427"/>
        <end position="442"/>
    </location>
</feature>
<proteinExistence type="predicted"/>
<dbReference type="AlphaFoldDB" id="A0A9P3PS84"/>
<dbReference type="InterPro" id="IPR001606">
    <property type="entry name" value="ARID_dom"/>
</dbReference>
<dbReference type="PROSITE" id="PS51011">
    <property type="entry name" value="ARID"/>
    <property type="match status" value="1"/>
</dbReference>
<dbReference type="Gene3D" id="1.10.150.60">
    <property type="entry name" value="ARID DNA-binding domain"/>
    <property type="match status" value="1"/>
</dbReference>
<dbReference type="GO" id="GO:0006357">
    <property type="term" value="P:regulation of transcription by RNA polymerase II"/>
    <property type="evidence" value="ECO:0007669"/>
    <property type="project" value="InterPro"/>
</dbReference>
<dbReference type="GO" id="GO:0003712">
    <property type="term" value="F:transcription coregulator activity"/>
    <property type="evidence" value="ECO:0007669"/>
    <property type="project" value="InterPro"/>
</dbReference>
<name>A0A9P3PS84_LYOSH</name>
<feature type="region of interest" description="Disordered" evidence="2">
    <location>
        <begin position="110"/>
        <end position="162"/>
    </location>
</feature>
<feature type="region of interest" description="Disordered" evidence="2">
    <location>
        <begin position="20"/>
        <end position="50"/>
    </location>
</feature>
<dbReference type="SUPFAM" id="SSF46774">
    <property type="entry name" value="ARID-like"/>
    <property type="match status" value="1"/>
</dbReference>
<evidence type="ECO:0000313" key="5">
    <source>
        <dbReference type="Proteomes" id="UP001063166"/>
    </source>
</evidence>
<feature type="region of interest" description="Disordered" evidence="2">
    <location>
        <begin position="209"/>
        <end position="228"/>
    </location>
</feature>
<dbReference type="EMBL" id="BRPK01000008">
    <property type="protein sequence ID" value="GLB40609.1"/>
    <property type="molecule type" value="Genomic_DNA"/>
</dbReference>
<feature type="region of interest" description="Disordered" evidence="2">
    <location>
        <begin position="354"/>
        <end position="488"/>
    </location>
</feature>
<accession>A0A9P3PS84</accession>
<feature type="compositionally biased region" description="Polar residues" evidence="2">
    <location>
        <begin position="383"/>
        <end position="409"/>
    </location>
</feature>
<comment type="caution">
    <text evidence="4">The sequence shown here is derived from an EMBL/GenBank/DDBJ whole genome shotgun (WGS) entry which is preliminary data.</text>
</comment>
<feature type="compositionally biased region" description="Low complexity" evidence="2">
    <location>
        <begin position="20"/>
        <end position="41"/>
    </location>
</feature>
<dbReference type="InterPro" id="IPR036431">
    <property type="entry name" value="ARID_dom_sf"/>
</dbReference>
<feature type="compositionally biased region" description="Pro residues" evidence="2">
    <location>
        <begin position="1002"/>
        <end position="1014"/>
    </location>
</feature>
<keyword evidence="5" id="KW-1185">Reference proteome</keyword>
<feature type="region of interest" description="Disordered" evidence="2">
    <location>
        <begin position="1172"/>
        <end position="1224"/>
    </location>
</feature>
<dbReference type="InterPro" id="IPR008626">
    <property type="entry name" value="Mediator_Med15_fun"/>
</dbReference>
<dbReference type="GO" id="GO:0016592">
    <property type="term" value="C:mediator complex"/>
    <property type="evidence" value="ECO:0007669"/>
    <property type="project" value="InterPro"/>
</dbReference>
<feature type="compositionally biased region" description="Low complexity" evidence="2">
    <location>
        <begin position="940"/>
        <end position="984"/>
    </location>
</feature>
<feature type="region of interest" description="Disordered" evidence="2">
    <location>
        <begin position="872"/>
        <end position="1083"/>
    </location>
</feature>
<dbReference type="Pfam" id="PF05397">
    <property type="entry name" value="Med15_fungi"/>
    <property type="match status" value="1"/>
</dbReference>
<feature type="compositionally biased region" description="Low complexity" evidence="2">
    <location>
        <begin position="450"/>
        <end position="462"/>
    </location>
</feature>
<feature type="compositionally biased region" description="Pro residues" evidence="2">
    <location>
        <begin position="479"/>
        <end position="488"/>
    </location>
</feature>
<feature type="coiled-coil region" evidence="1">
    <location>
        <begin position="281"/>
        <end position="341"/>
    </location>
</feature>
<protein>
    <recommendedName>
        <fullName evidence="3">ARID domain-containing protein</fullName>
    </recommendedName>
</protein>
<dbReference type="GO" id="GO:0003677">
    <property type="term" value="F:DNA binding"/>
    <property type="evidence" value="ECO:0007669"/>
    <property type="project" value="InterPro"/>
</dbReference>
<dbReference type="SMART" id="SM01014">
    <property type="entry name" value="ARID"/>
    <property type="match status" value="1"/>
</dbReference>
<evidence type="ECO:0000313" key="4">
    <source>
        <dbReference type="EMBL" id="GLB40609.1"/>
    </source>
</evidence>
<dbReference type="Proteomes" id="UP001063166">
    <property type="component" value="Unassembled WGS sequence"/>
</dbReference>
<keyword evidence="1" id="KW-0175">Coiled coil</keyword>
<feature type="compositionally biased region" description="Low complexity" evidence="2">
    <location>
        <begin position="124"/>
        <end position="143"/>
    </location>
</feature>
<feature type="compositionally biased region" description="Polar residues" evidence="2">
    <location>
        <begin position="363"/>
        <end position="376"/>
    </location>
</feature>